<reference evidence="1" key="2">
    <citation type="journal article" date="2023" name="Science">
        <title>Genomic signatures of disease resistance in endangered staghorn corals.</title>
        <authorList>
            <person name="Vollmer S.V."/>
            <person name="Selwyn J.D."/>
            <person name="Despard B.A."/>
            <person name="Roesel C.L."/>
        </authorList>
    </citation>
    <scope>NUCLEOTIDE SEQUENCE</scope>
    <source>
        <strain evidence="1">K2</strain>
    </source>
</reference>
<dbReference type="EMBL" id="JARQWQ010000024">
    <property type="protein sequence ID" value="KAK2563772.1"/>
    <property type="molecule type" value="Genomic_DNA"/>
</dbReference>
<reference evidence="1" key="1">
    <citation type="journal article" date="2023" name="G3 (Bethesda)">
        <title>Whole genome assembly and annotation of the endangered Caribbean coral Acropora cervicornis.</title>
        <authorList>
            <person name="Selwyn J.D."/>
            <person name="Vollmer S.V."/>
        </authorList>
    </citation>
    <scope>NUCLEOTIDE SEQUENCE</scope>
    <source>
        <strain evidence="1">K2</strain>
    </source>
</reference>
<evidence type="ECO:0008006" key="3">
    <source>
        <dbReference type="Google" id="ProtNLM"/>
    </source>
</evidence>
<comment type="caution">
    <text evidence="1">The sequence shown here is derived from an EMBL/GenBank/DDBJ whole genome shotgun (WGS) entry which is preliminary data.</text>
</comment>
<sequence length="335" mass="39244">MEWTILQSNRVLCNFNPATGTIKSQLSTAPVLEIATRKKRKFSKPFLYLTQAEQCILPLKASAKQIGDSKTCNCDVIVLSYRKECGQKNKNSTHITYLFDPTTTWASGRNVLYNAAMKRKPGYHYYIFIDGDTVFEFNGFTPQEMKKLPPFRVFEQWLLDYEPALGVADYWRLTAAEAIQRRETLCKINEDRPMVVPVVWFDGCLNAYHYEAVSHILPYPHLDREKSWYIPNRHIMSAMELKFGGQAMMFVPITIVNLYHTDYPKSTKPGEMQEDWRKFIDNIHETAPLVYKDHSKWEEFKTKLDRYMDTSISHCMNVTRHLPIVPYAHFDRERN</sequence>
<gene>
    <name evidence="1" type="ORF">P5673_012774</name>
</gene>
<protein>
    <recommendedName>
        <fullName evidence="3">Glycosyltransferase</fullName>
    </recommendedName>
</protein>
<keyword evidence="2" id="KW-1185">Reference proteome</keyword>
<accession>A0AAD9QM56</accession>
<evidence type="ECO:0000313" key="2">
    <source>
        <dbReference type="Proteomes" id="UP001249851"/>
    </source>
</evidence>
<dbReference type="AlphaFoldDB" id="A0AAD9QM56"/>
<organism evidence="1 2">
    <name type="scientific">Acropora cervicornis</name>
    <name type="common">Staghorn coral</name>
    <dbReference type="NCBI Taxonomy" id="6130"/>
    <lineage>
        <taxon>Eukaryota</taxon>
        <taxon>Metazoa</taxon>
        <taxon>Cnidaria</taxon>
        <taxon>Anthozoa</taxon>
        <taxon>Hexacorallia</taxon>
        <taxon>Scleractinia</taxon>
        <taxon>Astrocoeniina</taxon>
        <taxon>Acroporidae</taxon>
        <taxon>Acropora</taxon>
    </lineage>
</organism>
<evidence type="ECO:0000313" key="1">
    <source>
        <dbReference type="EMBL" id="KAK2563772.1"/>
    </source>
</evidence>
<dbReference type="Proteomes" id="UP001249851">
    <property type="component" value="Unassembled WGS sequence"/>
</dbReference>
<proteinExistence type="predicted"/>
<name>A0AAD9QM56_ACRCE</name>